<keyword evidence="1" id="KW-0472">Membrane</keyword>
<evidence type="ECO:0000256" key="1">
    <source>
        <dbReference type="SAM" id="Phobius"/>
    </source>
</evidence>
<feature type="transmembrane region" description="Helical" evidence="1">
    <location>
        <begin position="12"/>
        <end position="30"/>
    </location>
</feature>
<reference evidence="2" key="1">
    <citation type="submission" date="2023-10" db="EMBL/GenBank/DDBJ databases">
        <title>Genome assembly of Pristionchus species.</title>
        <authorList>
            <person name="Yoshida K."/>
            <person name="Sommer R.J."/>
        </authorList>
    </citation>
    <scope>NUCLEOTIDE SEQUENCE</scope>
    <source>
        <strain evidence="2">RS5133</strain>
    </source>
</reference>
<comment type="caution">
    <text evidence="2">The sequence shown here is derived from an EMBL/GenBank/DDBJ whole genome shotgun (WGS) entry which is preliminary data.</text>
</comment>
<keyword evidence="1" id="KW-1133">Transmembrane helix</keyword>
<evidence type="ECO:0000313" key="2">
    <source>
        <dbReference type="EMBL" id="GMT30919.1"/>
    </source>
</evidence>
<gene>
    <name evidence="2" type="ORF">PFISCL1PPCAC_22216</name>
</gene>
<feature type="non-terminal residue" evidence="2">
    <location>
        <position position="1"/>
    </location>
</feature>
<dbReference type="EMBL" id="BTSY01000005">
    <property type="protein sequence ID" value="GMT30919.1"/>
    <property type="molecule type" value="Genomic_DNA"/>
</dbReference>
<feature type="non-terminal residue" evidence="2">
    <location>
        <position position="106"/>
    </location>
</feature>
<protein>
    <submittedName>
        <fullName evidence="2">Uncharacterized protein</fullName>
    </submittedName>
</protein>
<organism evidence="2 3">
    <name type="scientific">Pristionchus fissidentatus</name>
    <dbReference type="NCBI Taxonomy" id="1538716"/>
    <lineage>
        <taxon>Eukaryota</taxon>
        <taxon>Metazoa</taxon>
        <taxon>Ecdysozoa</taxon>
        <taxon>Nematoda</taxon>
        <taxon>Chromadorea</taxon>
        <taxon>Rhabditida</taxon>
        <taxon>Rhabditina</taxon>
        <taxon>Diplogasteromorpha</taxon>
        <taxon>Diplogasteroidea</taxon>
        <taxon>Neodiplogasteridae</taxon>
        <taxon>Pristionchus</taxon>
    </lineage>
</organism>
<proteinExistence type="predicted"/>
<name>A0AAV5WFU8_9BILA</name>
<feature type="transmembrane region" description="Helical" evidence="1">
    <location>
        <begin position="81"/>
        <end position="100"/>
    </location>
</feature>
<keyword evidence="3" id="KW-1185">Reference proteome</keyword>
<sequence>SARRSEKSASEVSLNLSALSIVAIVSYLYGSSLPSQDAFASTFSRLWQFMFGACAFHLEQYLSQSEKILDSSSLPVNRNQILLPFILGFAFFIAHFIFGFDQVSFL</sequence>
<dbReference type="Proteomes" id="UP001432322">
    <property type="component" value="Unassembled WGS sequence"/>
</dbReference>
<accession>A0AAV5WFU8</accession>
<dbReference type="AlphaFoldDB" id="A0AAV5WFU8"/>
<evidence type="ECO:0000313" key="3">
    <source>
        <dbReference type="Proteomes" id="UP001432322"/>
    </source>
</evidence>
<keyword evidence="1" id="KW-0812">Transmembrane</keyword>